<evidence type="ECO:0000256" key="1">
    <source>
        <dbReference type="SAM" id="MobiDB-lite"/>
    </source>
</evidence>
<reference evidence="2" key="1">
    <citation type="journal article" date="2018" name="Data Brief">
        <title>Genome sequence data from 17 accessions of Ensete ventricosum, a staple food crop for millions in Ethiopia.</title>
        <authorList>
            <person name="Yemataw Z."/>
            <person name="Muzemil S."/>
            <person name="Ambachew D."/>
            <person name="Tripathi L."/>
            <person name="Tesfaye K."/>
            <person name="Chala A."/>
            <person name="Farbos A."/>
            <person name="O'Neill P."/>
            <person name="Moore K."/>
            <person name="Grant M."/>
            <person name="Studholme D.J."/>
        </authorList>
    </citation>
    <scope>NUCLEOTIDE SEQUENCE [LARGE SCALE GENOMIC DNA]</scope>
    <source>
        <tissue evidence="2">Leaf</tissue>
    </source>
</reference>
<evidence type="ECO:0000313" key="2">
    <source>
        <dbReference type="EMBL" id="RZR73918.1"/>
    </source>
</evidence>
<dbReference type="AlphaFoldDB" id="A0A444FKC4"/>
<dbReference type="EMBL" id="KV876055">
    <property type="protein sequence ID" value="RZR73918.1"/>
    <property type="molecule type" value="Genomic_DNA"/>
</dbReference>
<organism evidence="2">
    <name type="scientific">Ensete ventricosum</name>
    <name type="common">Abyssinian banana</name>
    <name type="synonym">Musa ensete</name>
    <dbReference type="NCBI Taxonomy" id="4639"/>
    <lineage>
        <taxon>Eukaryota</taxon>
        <taxon>Viridiplantae</taxon>
        <taxon>Streptophyta</taxon>
        <taxon>Embryophyta</taxon>
        <taxon>Tracheophyta</taxon>
        <taxon>Spermatophyta</taxon>
        <taxon>Magnoliopsida</taxon>
        <taxon>Liliopsida</taxon>
        <taxon>Zingiberales</taxon>
        <taxon>Musaceae</taxon>
        <taxon>Ensete</taxon>
    </lineage>
</organism>
<sequence>MGTAPTGRSLAGKSDACLRVGVKAGDMQWCRLCRGDGGRPLVSDRRVRVSFRQKDDSTKRERSNGSESKECIGGSDKVPDDQRTCWNAG</sequence>
<feature type="region of interest" description="Disordered" evidence="1">
    <location>
        <begin position="47"/>
        <end position="89"/>
    </location>
</feature>
<proteinExistence type="predicted"/>
<accession>A0A444FKC4</accession>
<protein>
    <submittedName>
        <fullName evidence="2">Uncharacterized protein</fullName>
    </submittedName>
</protein>
<gene>
    <name evidence="2" type="ORF">BHM03_00029627</name>
</gene>
<feature type="compositionally biased region" description="Basic and acidic residues" evidence="1">
    <location>
        <begin position="47"/>
        <end position="70"/>
    </location>
</feature>
<dbReference type="Proteomes" id="UP000290560">
    <property type="component" value="Unassembled WGS sequence"/>
</dbReference>
<name>A0A444FKC4_ENSVE</name>